<proteinExistence type="predicted"/>
<dbReference type="EMBL" id="CAEZTX010000081">
    <property type="protein sequence ID" value="CAB4585233.1"/>
    <property type="molecule type" value="Genomic_DNA"/>
</dbReference>
<feature type="transmembrane region" description="Helical" evidence="1">
    <location>
        <begin position="73"/>
        <end position="93"/>
    </location>
</feature>
<gene>
    <name evidence="2" type="ORF">UFOPK1755_00780</name>
</gene>
<name>A0A6J6FDG4_9ZZZZ</name>
<keyword evidence="1" id="KW-0472">Membrane</keyword>
<organism evidence="2">
    <name type="scientific">freshwater metagenome</name>
    <dbReference type="NCBI Taxonomy" id="449393"/>
    <lineage>
        <taxon>unclassified sequences</taxon>
        <taxon>metagenomes</taxon>
        <taxon>ecological metagenomes</taxon>
    </lineage>
</organism>
<keyword evidence="1" id="KW-1133">Transmembrane helix</keyword>
<keyword evidence="1" id="KW-0812">Transmembrane</keyword>
<evidence type="ECO:0000256" key="1">
    <source>
        <dbReference type="SAM" id="Phobius"/>
    </source>
</evidence>
<reference evidence="2" key="1">
    <citation type="submission" date="2020-05" db="EMBL/GenBank/DDBJ databases">
        <authorList>
            <person name="Chiriac C."/>
            <person name="Salcher M."/>
            <person name="Ghai R."/>
            <person name="Kavagutti S V."/>
        </authorList>
    </citation>
    <scope>NUCLEOTIDE SEQUENCE</scope>
</reference>
<accession>A0A6J6FDG4</accession>
<dbReference type="AlphaFoldDB" id="A0A6J6FDG4"/>
<evidence type="ECO:0000313" key="2">
    <source>
        <dbReference type="EMBL" id="CAB4585233.1"/>
    </source>
</evidence>
<sequence length="135" mass="13941">MLRSGTPLSKAAGGLAIVIALLSAVFVIAAQCHGNQSSTVVASSHHHDGAAHVHASTGALAESAESGAINSSLMGELCAGVFFLVLILGRKFLLKVFAAKLKMPVLAFRSHVDFSPGVARLRTALTLPQLGICRI</sequence>
<protein>
    <submittedName>
        <fullName evidence="2">Unannotated protein</fullName>
    </submittedName>
</protein>